<dbReference type="AlphaFoldDB" id="A0A398CUR7"/>
<evidence type="ECO:0000313" key="2">
    <source>
        <dbReference type="Proteomes" id="UP000266340"/>
    </source>
</evidence>
<keyword evidence="1" id="KW-0489">Methyltransferase</keyword>
<evidence type="ECO:0000313" key="1">
    <source>
        <dbReference type="EMBL" id="RIE02744.1"/>
    </source>
</evidence>
<sequence>MGLSDVSLARQVDIALEKLEGELKGLTAGTIVLQIREDTIGKFGIRHLPMDCEEDSSIHSGGMTEAHVRLLRRMAVDALKRKRGWTYGEILYDFGLKRGKVYVSVQFESNYNMANLMFRFTPKRRDHREIAGE</sequence>
<accession>A0A398CUR7</accession>
<reference evidence="1 2" key="1">
    <citation type="submission" date="2018-09" db="EMBL/GenBank/DDBJ databases">
        <title>Cohnella cavernae sp. nov., isolated from a karst cave.</title>
        <authorList>
            <person name="Zhu H."/>
        </authorList>
    </citation>
    <scope>NUCLEOTIDE SEQUENCE [LARGE SCALE GENOMIC DNA]</scope>
    <source>
        <strain evidence="1 2">K2E09-144</strain>
    </source>
</reference>
<dbReference type="GO" id="GO:0032259">
    <property type="term" value="P:methylation"/>
    <property type="evidence" value="ECO:0007669"/>
    <property type="project" value="UniProtKB-KW"/>
</dbReference>
<keyword evidence="1" id="KW-0808">Transferase</keyword>
<dbReference type="OrthoDB" id="2649617at2"/>
<keyword evidence="2" id="KW-1185">Reference proteome</keyword>
<comment type="caution">
    <text evidence="1">The sequence shown here is derived from an EMBL/GenBank/DDBJ whole genome shotgun (WGS) entry which is preliminary data.</text>
</comment>
<protein>
    <submittedName>
        <fullName evidence="1">O-methyltransferase</fullName>
    </submittedName>
</protein>
<gene>
    <name evidence="1" type="ORF">D3H35_19055</name>
</gene>
<dbReference type="GO" id="GO:0008168">
    <property type="term" value="F:methyltransferase activity"/>
    <property type="evidence" value="ECO:0007669"/>
    <property type="project" value="UniProtKB-KW"/>
</dbReference>
<dbReference type="Proteomes" id="UP000266340">
    <property type="component" value="Unassembled WGS sequence"/>
</dbReference>
<name>A0A398CUR7_9BACL</name>
<dbReference type="RefSeq" id="WP_119150777.1">
    <property type="nucleotide sequence ID" value="NZ_JBHSOV010000035.1"/>
</dbReference>
<dbReference type="EMBL" id="QXJM01000039">
    <property type="protein sequence ID" value="RIE02744.1"/>
    <property type="molecule type" value="Genomic_DNA"/>
</dbReference>
<proteinExistence type="predicted"/>
<organism evidence="1 2">
    <name type="scientific">Cohnella faecalis</name>
    <dbReference type="NCBI Taxonomy" id="2315694"/>
    <lineage>
        <taxon>Bacteria</taxon>
        <taxon>Bacillati</taxon>
        <taxon>Bacillota</taxon>
        <taxon>Bacilli</taxon>
        <taxon>Bacillales</taxon>
        <taxon>Paenibacillaceae</taxon>
        <taxon>Cohnella</taxon>
    </lineage>
</organism>